<dbReference type="Pfam" id="PF08530">
    <property type="entry name" value="PepX_C"/>
    <property type="match status" value="1"/>
</dbReference>
<dbReference type="InterPro" id="IPR000383">
    <property type="entry name" value="Xaa-Pro-like_dom"/>
</dbReference>
<protein>
    <submittedName>
        <fullName evidence="3">Alpha/beta-hydrolase</fullName>
    </submittedName>
</protein>
<dbReference type="Pfam" id="PF02129">
    <property type="entry name" value="Peptidase_S15"/>
    <property type="match status" value="1"/>
</dbReference>
<gene>
    <name evidence="3" type="ORF">BP01DRAFT_419671</name>
</gene>
<keyword evidence="4" id="KW-1185">Reference proteome</keyword>
<dbReference type="AlphaFoldDB" id="A0A318YZQ5"/>
<accession>A0A318YZQ5</accession>
<dbReference type="GO" id="GO:0008239">
    <property type="term" value="F:dipeptidyl-peptidase activity"/>
    <property type="evidence" value="ECO:0007669"/>
    <property type="project" value="InterPro"/>
</dbReference>
<dbReference type="EMBL" id="KZ821302">
    <property type="protein sequence ID" value="PYH40099.1"/>
    <property type="molecule type" value="Genomic_DNA"/>
</dbReference>
<dbReference type="Gene3D" id="2.60.120.260">
    <property type="entry name" value="Galactose-binding domain-like"/>
    <property type="match status" value="1"/>
</dbReference>
<dbReference type="SUPFAM" id="SSF53474">
    <property type="entry name" value="alpha/beta-Hydrolases"/>
    <property type="match status" value="1"/>
</dbReference>
<proteinExistence type="predicted"/>
<keyword evidence="1 3" id="KW-0378">Hydrolase</keyword>
<dbReference type="NCBIfam" id="TIGR00976">
    <property type="entry name" value="CocE_NonD"/>
    <property type="match status" value="1"/>
</dbReference>
<dbReference type="InterPro" id="IPR029058">
    <property type="entry name" value="AB_hydrolase_fold"/>
</dbReference>
<dbReference type="PANTHER" id="PTHR43056:SF10">
    <property type="entry name" value="COCE_NOND FAMILY, PUTATIVE (AFU_ORTHOLOGUE AFUA_7G00600)-RELATED"/>
    <property type="match status" value="1"/>
</dbReference>
<dbReference type="OrthoDB" id="2578740at2759"/>
<dbReference type="STRING" id="1450539.A0A318YZQ5"/>
<dbReference type="PANTHER" id="PTHR43056">
    <property type="entry name" value="PEPTIDASE S9 PROLYL OLIGOPEPTIDASE"/>
    <property type="match status" value="1"/>
</dbReference>
<dbReference type="Proteomes" id="UP000248349">
    <property type="component" value="Unassembled WGS sequence"/>
</dbReference>
<evidence type="ECO:0000313" key="4">
    <source>
        <dbReference type="Proteomes" id="UP000248349"/>
    </source>
</evidence>
<evidence type="ECO:0000259" key="2">
    <source>
        <dbReference type="SMART" id="SM00939"/>
    </source>
</evidence>
<dbReference type="InterPro" id="IPR005674">
    <property type="entry name" value="CocE/Ser_esterase"/>
</dbReference>
<dbReference type="SUPFAM" id="SSF49785">
    <property type="entry name" value="Galactose-binding domain-like"/>
    <property type="match status" value="1"/>
</dbReference>
<reference evidence="3 4" key="1">
    <citation type="submission" date="2016-12" db="EMBL/GenBank/DDBJ databases">
        <title>The genomes of Aspergillus section Nigri reveals drivers in fungal speciation.</title>
        <authorList>
            <consortium name="DOE Joint Genome Institute"/>
            <person name="Vesth T.C."/>
            <person name="Nybo J."/>
            <person name="Theobald S."/>
            <person name="Brandl J."/>
            <person name="Frisvad J.C."/>
            <person name="Nielsen K.F."/>
            <person name="Lyhne E.K."/>
            <person name="Kogle M.E."/>
            <person name="Kuo A."/>
            <person name="Riley R."/>
            <person name="Clum A."/>
            <person name="Nolan M."/>
            <person name="Lipzen A."/>
            <person name="Salamov A."/>
            <person name="Henrissat B."/>
            <person name="Wiebenga A."/>
            <person name="De Vries R.P."/>
            <person name="Grigoriev I.V."/>
            <person name="Mortensen U.H."/>
            <person name="Andersen M.R."/>
            <person name="Baker S.E."/>
        </authorList>
    </citation>
    <scope>NUCLEOTIDE SEQUENCE [LARGE SCALE GENOMIC DNA]</scope>
    <source>
        <strain evidence="3 4">JOP 1030-1</strain>
    </source>
</reference>
<dbReference type="InterPro" id="IPR050585">
    <property type="entry name" value="Xaa-Pro_dipeptidyl-ppase/CocE"/>
</dbReference>
<dbReference type="Gene3D" id="3.40.50.1820">
    <property type="entry name" value="alpha/beta hydrolase"/>
    <property type="match status" value="1"/>
</dbReference>
<dbReference type="InterPro" id="IPR008979">
    <property type="entry name" value="Galactose-bd-like_sf"/>
</dbReference>
<name>A0A318YZQ5_9EURO</name>
<organism evidence="3 4">
    <name type="scientific">Aspergillus saccharolyticus JOP 1030-1</name>
    <dbReference type="NCBI Taxonomy" id="1450539"/>
    <lineage>
        <taxon>Eukaryota</taxon>
        <taxon>Fungi</taxon>
        <taxon>Dikarya</taxon>
        <taxon>Ascomycota</taxon>
        <taxon>Pezizomycotina</taxon>
        <taxon>Eurotiomycetes</taxon>
        <taxon>Eurotiomycetidae</taxon>
        <taxon>Eurotiales</taxon>
        <taxon>Aspergillaceae</taxon>
        <taxon>Aspergillus</taxon>
        <taxon>Aspergillus subgen. Circumdati</taxon>
    </lineage>
</organism>
<dbReference type="Gene3D" id="1.10.3020.20">
    <property type="match status" value="1"/>
</dbReference>
<dbReference type="SMART" id="SM00939">
    <property type="entry name" value="PepX_C"/>
    <property type="match status" value="1"/>
</dbReference>
<dbReference type="GeneID" id="37080646"/>
<evidence type="ECO:0000313" key="3">
    <source>
        <dbReference type="EMBL" id="PYH40099.1"/>
    </source>
</evidence>
<dbReference type="RefSeq" id="XP_025426081.1">
    <property type="nucleotide sequence ID" value="XM_025579417.1"/>
</dbReference>
<evidence type="ECO:0000256" key="1">
    <source>
        <dbReference type="ARBA" id="ARBA00022801"/>
    </source>
</evidence>
<sequence>MVTSTTSPSTTERLKAKHLDLHFFKPKSLSTHPLYKDFKIEFLPGECKLLPAGHLKAPGRKMMQVDTMLEYDVAVPMRDNIKVYVDIFRPANSEQEPVPAIMAWSPYGKRGSPWNLDMLPFRLGVHLDETSGYEAWEAPDPADWCKRGYAVVNCDSRGAGNSEGTQFWWGTQDAEDIYDTIDFLSKQPWCNGAVTMAGNSYLAKCQLTYASRFTHPACKCLAPWECLTDVYRELFHRGGMLTNMDFYPGLIEAACGNQETENIYEYSQNHELFDDYWDDKAERVENIDTPMYIVASYSNPFHVNGSFNTFRRAGTKQKWLRVHNSFEWWDLYQKRTNDDLQRFYDRFCKGIMNGWEHDTPPLRLTLLGMNTLPDIVDRPEKEYPLARQQLKKLYLDASKKTLVPSQPTLTAKTAHESHSLDASSDFIFKFAEYTEIAGYSKVRLWVSCDEKDDLDVVVQIRKIDKAGDPLMQRTFPAPVVDSEIPFTNHLKVTGSQGFLRASHRVSRDEKKTSPDGQQIFYTHDRAEKITPGSIVPLDITIWPMGMVFQGGEGIMLRISGHSMNGLAFKIAQDPDDVNVGQHVVHTGGPYDSHLIVPIISGPRP</sequence>
<dbReference type="InterPro" id="IPR013736">
    <property type="entry name" value="Xaa-Pro_dipept_C"/>
</dbReference>
<feature type="domain" description="Xaa-Pro dipeptidyl-peptidase C-terminal" evidence="2">
    <location>
        <begin position="341"/>
        <end position="595"/>
    </location>
</feature>